<comment type="function">
    <text evidence="12 13">Required for formation of the rod structure in the basal body of the flagellar apparatus. Together with FliI and FliH, may constitute the export apparatus of flagellin.</text>
</comment>
<dbReference type="GO" id="GO:0009306">
    <property type="term" value="P:protein secretion"/>
    <property type="evidence" value="ECO:0007669"/>
    <property type="project" value="InterPro"/>
</dbReference>
<reference evidence="15 16" key="1">
    <citation type="submission" date="2018-10" db="EMBL/GenBank/DDBJ databases">
        <title>Genomic Encyclopedia of Archaeal and Bacterial Type Strains, Phase II (KMG-II): from individual species to whole genera.</title>
        <authorList>
            <person name="Goeker M."/>
        </authorList>
    </citation>
    <scope>NUCLEOTIDE SEQUENCE [LARGE SCALE GENOMIC DNA]</scope>
    <source>
        <strain evidence="15 16">VM1</strain>
    </source>
</reference>
<protein>
    <recommendedName>
        <fullName evidence="3 13">Flagellar biosynthetic protein FlhB</fullName>
    </recommendedName>
</protein>
<comment type="similarity">
    <text evidence="2 13">Belongs to the type III secretion exporter family.</text>
</comment>
<feature type="transmembrane region" description="Helical" evidence="13">
    <location>
        <begin position="185"/>
        <end position="207"/>
    </location>
</feature>
<dbReference type="EMBL" id="REFO01000010">
    <property type="protein sequence ID" value="RMA97476.1"/>
    <property type="molecule type" value="Genomic_DNA"/>
</dbReference>
<dbReference type="AlphaFoldDB" id="A0A3M0BLL5"/>
<keyword evidence="7 13" id="KW-1005">Bacterial flagellum biogenesis</keyword>
<evidence type="ECO:0000256" key="9">
    <source>
        <dbReference type="ARBA" id="ARBA00022989"/>
    </source>
</evidence>
<evidence type="ECO:0000256" key="8">
    <source>
        <dbReference type="ARBA" id="ARBA00022927"/>
    </source>
</evidence>
<feature type="compositionally biased region" description="Basic and acidic residues" evidence="14">
    <location>
        <begin position="1"/>
        <end position="12"/>
    </location>
</feature>
<keyword evidence="8 13" id="KW-0653">Protein transport</keyword>
<feature type="region of interest" description="Disordered" evidence="14">
    <location>
        <begin position="1"/>
        <end position="23"/>
    </location>
</feature>
<keyword evidence="11 13" id="KW-1006">Bacterial flagellum protein export</keyword>
<evidence type="ECO:0000256" key="2">
    <source>
        <dbReference type="ARBA" id="ARBA00010690"/>
    </source>
</evidence>
<dbReference type="NCBIfam" id="TIGR00328">
    <property type="entry name" value="flhB"/>
    <property type="match status" value="1"/>
</dbReference>
<dbReference type="SUPFAM" id="SSF160544">
    <property type="entry name" value="EscU C-terminal domain-like"/>
    <property type="match status" value="1"/>
</dbReference>
<dbReference type="PANTHER" id="PTHR30531:SF12">
    <property type="entry name" value="FLAGELLAR BIOSYNTHETIC PROTEIN FLHB"/>
    <property type="match status" value="1"/>
</dbReference>
<sequence length="348" mass="39961">MAKDPSKTEKATPHRRRKAREEGQVARSMDIPIAATLFITFLILIYYIPFATKNLIEYFHFTFSQVFNIIPSNSSQLVSLTFKSFFILIAPVFTILLIIGILANVGQFGFLLTGKPLIPKLDRINPISGLGRIFSLKTVFELIRNLLKLIVASAIAYILFIRIFKESSSLAFMPFNQELHYLIKNILIMILFFALLSIPIAIIDFLYRRYEYEENIKMSKEEVKEERKMYEGNPQIKAAIKRKQRELAMRRMMAEIPKADVVITNPTHFAVALKYDREKMYAPQVIAKGKNSVALKIIEKAKEHNVSIVQDPPLARALYDSCEIGDTIPEEFYIAVAKILAKIYKNKK</sequence>
<dbReference type="Pfam" id="PF01312">
    <property type="entry name" value="Bac_export_2"/>
    <property type="match status" value="1"/>
</dbReference>
<dbReference type="GO" id="GO:0005886">
    <property type="term" value="C:plasma membrane"/>
    <property type="evidence" value="ECO:0007669"/>
    <property type="project" value="UniProtKB-SubCell"/>
</dbReference>
<proteinExistence type="inferred from homology"/>
<dbReference type="InterPro" id="IPR029025">
    <property type="entry name" value="T3SS_substrate_exporter_C"/>
</dbReference>
<comment type="caution">
    <text evidence="15">The sequence shown here is derived from an EMBL/GenBank/DDBJ whole genome shotgun (WGS) entry which is preliminary data.</text>
</comment>
<dbReference type="Proteomes" id="UP000280842">
    <property type="component" value="Unassembled WGS sequence"/>
</dbReference>
<dbReference type="FunFam" id="3.40.1690.10:FF:000001">
    <property type="entry name" value="Flagellar biosynthetic protein FlhB"/>
    <property type="match status" value="1"/>
</dbReference>
<gene>
    <name evidence="13" type="primary">flhB</name>
    <name evidence="15" type="ORF">CLV39_0089</name>
</gene>
<evidence type="ECO:0000256" key="4">
    <source>
        <dbReference type="ARBA" id="ARBA00022448"/>
    </source>
</evidence>
<evidence type="ECO:0000313" key="15">
    <source>
        <dbReference type="EMBL" id="RMA97476.1"/>
    </source>
</evidence>
<keyword evidence="9 13" id="KW-1133">Transmembrane helix</keyword>
<feature type="transmembrane region" description="Helical" evidence="13">
    <location>
        <begin position="25"/>
        <end position="48"/>
    </location>
</feature>
<accession>A0A3M0BLL5</accession>
<dbReference type="Gene3D" id="6.10.250.2080">
    <property type="match status" value="1"/>
</dbReference>
<evidence type="ECO:0000256" key="12">
    <source>
        <dbReference type="ARBA" id="ARBA00025078"/>
    </source>
</evidence>
<evidence type="ECO:0000256" key="3">
    <source>
        <dbReference type="ARBA" id="ARBA00021622"/>
    </source>
</evidence>
<dbReference type="PANTHER" id="PTHR30531">
    <property type="entry name" value="FLAGELLAR BIOSYNTHETIC PROTEIN FLHB"/>
    <property type="match status" value="1"/>
</dbReference>
<evidence type="ECO:0000256" key="5">
    <source>
        <dbReference type="ARBA" id="ARBA00022475"/>
    </source>
</evidence>
<keyword evidence="16" id="KW-1185">Reference proteome</keyword>
<dbReference type="InterPro" id="IPR006135">
    <property type="entry name" value="T3SS_substrate_exporter"/>
</dbReference>
<feature type="transmembrane region" description="Helical" evidence="13">
    <location>
        <begin position="85"/>
        <end position="113"/>
    </location>
</feature>
<evidence type="ECO:0000256" key="7">
    <source>
        <dbReference type="ARBA" id="ARBA00022795"/>
    </source>
</evidence>
<dbReference type="InterPro" id="IPR006136">
    <property type="entry name" value="FlhB"/>
</dbReference>
<organism evidence="15 16">
    <name type="scientific">Hydrogenothermus marinus</name>
    <dbReference type="NCBI Taxonomy" id="133270"/>
    <lineage>
        <taxon>Bacteria</taxon>
        <taxon>Pseudomonadati</taxon>
        <taxon>Aquificota</taxon>
        <taxon>Aquificia</taxon>
        <taxon>Aquificales</taxon>
        <taxon>Hydrogenothermaceae</taxon>
        <taxon>Hydrogenothermus</taxon>
    </lineage>
</organism>
<dbReference type="OrthoDB" id="9807950at2"/>
<evidence type="ECO:0000256" key="11">
    <source>
        <dbReference type="ARBA" id="ARBA00023225"/>
    </source>
</evidence>
<dbReference type="GO" id="GO:0044780">
    <property type="term" value="P:bacterial-type flagellum assembly"/>
    <property type="evidence" value="ECO:0007669"/>
    <property type="project" value="InterPro"/>
</dbReference>
<name>A0A3M0BLL5_9AQUI</name>
<evidence type="ECO:0000256" key="14">
    <source>
        <dbReference type="SAM" id="MobiDB-lite"/>
    </source>
</evidence>
<evidence type="ECO:0000256" key="6">
    <source>
        <dbReference type="ARBA" id="ARBA00022692"/>
    </source>
</evidence>
<keyword evidence="6 13" id="KW-0812">Transmembrane</keyword>
<evidence type="ECO:0000256" key="1">
    <source>
        <dbReference type="ARBA" id="ARBA00004651"/>
    </source>
</evidence>
<keyword evidence="10 13" id="KW-0472">Membrane</keyword>
<keyword evidence="15" id="KW-0966">Cell projection</keyword>
<keyword evidence="15" id="KW-0969">Cilium</keyword>
<dbReference type="RefSeq" id="WP_121922258.1">
    <property type="nucleotide sequence ID" value="NZ_REFO01000010.1"/>
</dbReference>
<evidence type="ECO:0000256" key="13">
    <source>
        <dbReference type="RuleBase" id="RU364091"/>
    </source>
</evidence>
<keyword evidence="4 13" id="KW-0813">Transport</keyword>
<evidence type="ECO:0000256" key="10">
    <source>
        <dbReference type="ARBA" id="ARBA00023136"/>
    </source>
</evidence>
<dbReference type="Gene3D" id="3.40.1690.10">
    <property type="entry name" value="secretion proteins EscU"/>
    <property type="match status" value="1"/>
</dbReference>
<keyword evidence="5 13" id="KW-1003">Cell membrane</keyword>
<comment type="subcellular location">
    <subcellularLocation>
        <location evidence="1">Cell membrane</location>
        <topology evidence="1">Multi-pass membrane protein</topology>
    </subcellularLocation>
</comment>
<keyword evidence="15" id="KW-0282">Flagellum</keyword>
<evidence type="ECO:0000313" key="16">
    <source>
        <dbReference type="Proteomes" id="UP000280842"/>
    </source>
</evidence>
<dbReference type="PRINTS" id="PR00950">
    <property type="entry name" value="TYPE3IMSPROT"/>
</dbReference>
<feature type="transmembrane region" description="Helical" evidence="13">
    <location>
        <begin position="146"/>
        <end position="165"/>
    </location>
</feature>